<organism evidence="3 4">
    <name type="scientific">Mesorhizobium caraganae</name>
    <dbReference type="NCBI Taxonomy" id="483206"/>
    <lineage>
        <taxon>Bacteria</taxon>
        <taxon>Pseudomonadati</taxon>
        <taxon>Pseudomonadota</taxon>
        <taxon>Alphaproteobacteria</taxon>
        <taxon>Hyphomicrobiales</taxon>
        <taxon>Phyllobacteriaceae</taxon>
        <taxon>Mesorhizobium</taxon>
    </lineage>
</organism>
<dbReference type="Proteomes" id="UP001433071">
    <property type="component" value="Unassembled WGS sequence"/>
</dbReference>
<evidence type="ECO:0000313" key="3">
    <source>
        <dbReference type="EMBL" id="MER9403390.1"/>
    </source>
</evidence>
<name>A0ABV1YUG4_9HYPH</name>
<proteinExistence type="predicted"/>
<keyword evidence="2" id="KW-0812">Transmembrane</keyword>
<evidence type="ECO:0000256" key="2">
    <source>
        <dbReference type="SAM" id="Phobius"/>
    </source>
</evidence>
<comment type="caution">
    <text evidence="3">The sequence shown here is derived from an EMBL/GenBank/DDBJ whole genome shotgun (WGS) entry which is preliminary data.</text>
</comment>
<evidence type="ECO:0000256" key="1">
    <source>
        <dbReference type="SAM" id="MobiDB-lite"/>
    </source>
</evidence>
<sequence length="278" mass="29900">MIARAAWAAVLSVTSIVDGHFAIAEEFAAKERAAVFLPLKEKENAVVISVENVRPLYPAINVEPGFHLSNHIERFALDRATEPDYLNGLFAPGRNGHSSSFRDFAVYPASNVNFGLILPSAGQQGDAKLSLYEDAEGGRLAVVLDNDPTPENFLFNSKRGADTRQVGLDLGFADLTSDLIGRTGFSGGVSTGLQSASDEPHGPSANGYADESGERCDPLCIRIGRRSIGFPEAGRLDWLFVPAGCLLFVLLSVFAIGRITKPRNGPNENQKRDGKPDN</sequence>
<evidence type="ECO:0000313" key="4">
    <source>
        <dbReference type="Proteomes" id="UP001433071"/>
    </source>
</evidence>
<gene>
    <name evidence="3" type="ORF">NKI36_04925</name>
</gene>
<dbReference type="RefSeq" id="WP_352556530.1">
    <property type="nucleotide sequence ID" value="NZ_JAMYQB010000002.1"/>
</dbReference>
<feature type="transmembrane region" description="Helical" evidence="2">
    <location>
        <begin position="238"/>
        <end position="257"/>
    </location>
</feature>
<dbReference type="EMBL" id="JAMYQB010000002">
    <property type="protein sequence ID" value="MER9403390.1"/>
    <property type="molecule type" value="Genomic_DNA"/>
</dbReference>
<reference evidence="3 4" key="1">
    <citation type="journal article" date="2024" name="Proc. Natl. Acad. Sci. U.S.A.">
        <title>The evolutionary genomics of adaptation to stress in wild rhizobium bacteria.</title>
        <authorList>
            <person name="Kehlet-Delgado H."/>
            <person name="Montoya A.P."/>
            <person name="Jensen K.T."/>
            <person name="Wendlandt C.E."/>
            <person name="Dexheimer C."/>
            <person name="Roberts M."/>
            <person name="Torres Martinez L."/>
            <person name="Friesen M.L."/>
            <person name="Griffitts J.S."/>
            <person name="Porter S.S."/>
        </authorList>
    </citation>
    <scope>NUCLEOTIDE SEQUENCE [LARGE SCALE GENOMIC DNA]</scope>
    <source>
        <strain evidence="3 4">M0641</strain>
    </source>
</reference>
<accession>A0ABV1YUG4</accession>
<protein>
    <submittedName>
        <fullName evidence="3">Uncharacterized protein</fullName>
    </submittedName>
</protein>
<keyword evidence="2" id="KW-1133">Transmembrane helix</keyword>
<feature type="region of interest" description="Disordered" evidence="1">
    <location>
        <begin position="190"/>
        <end position="213"/>
    </location>
</feature>
<keyword evidence="4" id="KW-1185">Reference proteome</keyword>
<keyword evidence="2" id="KW-0472">Membrane</keyword>